<evidence type="ECO:0000313" key="6">
    <source>
        <dbReference type="Proteomes" id="UP000253090"/>
    </source>
</evidence>
<proteinExistence type="inferred from homology"/>
<feature type="domain" description="Baseplate protein J-like barrel" evidence="2">
    <location>
        <begin position="92"/>
        <end position="179"/>
    </location>
</feature>
<evidence type="ECO:0000259" key="4">
    <source>
        <dbReference type="Pfam" id="PF26079"/>
    </source>
</evidence>
<dbReference type="RefSeq" id="WP_114494584.1">
    <property type="nucleotide sequence ID" value="NZ_QPJW01000001.1"/>
</dbReference>
<feature type="domain" description="Baseplate J-like central" evidence="3">
    <location>
        <begin position="201"/>
        <end position="279"/>
    </location>
</feature>
<keyword evidence="6" id="KW-1185">Reference proteome</keyword>
<dbReference type="OrthoDB" id="2554267at2"/>
<comment type="caution">
    <text evidence="5">The sequence shown here is derived from an EMBL/GenBank/DDBJ whole genome shotgun (WGS) entry which is preliminary data.</text>
</comment>
<evidence type="ECO:0000259" key="3">
    <source>
        <dbReference type="Pfam" id="PF26078"/>
    </source>
</evidence>
<dbReference type="Pfam" id="PF26079">
    <property type="entry name" value="Baseplate_J_C"/>
    <property type="match status" value="1"/>
</dbReference>
<dbReference type="PANTHER" id="PTHR37829">
    <property type="entry name" value="PHAGE-LIKE ELEMENT PBSX PROTEIN XKDT"/>
    <property type="match status" value="1"/>
</dbReference>
<sequence length="372" mass="39086">MAELPLFLQEKNEEMIMQRMLERVPSDIDKSEGSFIWDAQAPVAFVLAEAAGWAQQVLQRGFAGTAYGEYLNLRAAEHGITRRAAVAATGAVRFTGVPGAVVPAGTVVATPADEITAEASIEFETTESVALGADGLGVASIRASMTGRMGIVPAGVITVMSSPVGGITAVTNPKETRGGADTESDELLLERFYAQVRNQGTSGNKAQYLKWAGEVPGVGGVQVRPLWNGPGTVGIYLLDAEKRAANAEIVTAVQEYIDPTMDGQGEGMAPAGPVVKVMAAEEVPIHLSVRLTLAAGATRDEVQKSIEFGILAYLKTLAFADPLVRFTRIAAVLLDIPPIVDYADLTVNGRSDANIEILSGQVAVLGTVDIHG</sequence>
<dbReference type="InterPro" id="IPR052399">
    <property type="entry name" value="Phage_Baseplate_Assmbl_Protein"/>
</dbReference>
<dbReference type="InterPro" id="IPR058531">
    <property type="entry name" value="Baseplate_J_M"/>
</dbReference>
<gene>
    <name evidence="5" type="ORF">DFP94_101194</name>
</gene>
<organism evidence="5 6">
    <name type="scientific">Fontibacillus phaseoli</name>
    <dbReference type="NCBI Taxonomy" id="1416533"/>
    <lineage>
        <taxon>Bacteria</taxon>
        <taxon>Bacillati</taxon>
        <taxon>Bacillota</taxon>
        <taxon>Bacilli</taxon>
        <taxon>Bacillales</taxon>
        <taxon>Paenibacillaceae</taxon>
        <taxon>Fontibacillus</taxon>
    </lineage>
</organism>
<evidence type="ECO:0000256" key="1">
    <source>
        <dbReference type="ARBA" id="ARBA00038087"/>
    </source>
</evidence>
<dbReference type="InterPro" id="IPR058530">
    <property type="entry name" value="Baseplate_J-like_C"/>
</dbReference>
<accession>A0A369BSN4</accession>
<evidence type="ECO:0000313" key="5">
    <source>
        <dbReference type="EMBL" id="RCX22614.1"/>
    </source>
</evidence>
<reference evidence="5 6" key="1">
    <citation type="submission" date="2018-07" db="EMBL/GenBank/DDBJ databases">
        <title>Genomic Encyclopedia of Type Strains, Phase III (KMG-III): the genomes of soil and plant-associated and newly described type strains.</title>
        <authorList>
            <person name="Whitman W."/>
        </authorList>
    </citation>
    <scope>NUCLEOTIDE SEQUENCE [LARGE SCALE GENOMIC DNA]</scope>
    <source>
        <strain evidence="5 6">CECT 8333</strain>
    </source>
</reference>
<evidence type="ECO:0000259" key="2">
    <source>
        <dbReference type="Pfam" id="PF04865"/>
    </source>
</evidence>
<name>A0A369BSN4_9BACL</name>
<feature type="domain" description="Baseplate J-like C-terminal" evidence="4">
    <location>
        <begin position="286"/>
        <end position="370"/>
    </location>
</feature>
<dbReference type="PANTHER" id="PTHR37829:SF3">
    <property type="entry name" value="PROTEIN JAYE-RELATED"/>
    <property type="match status" value="1"/>
</dbReference>
<dbReference type="EMBL" id="QPJW01000001">
    <property type="protein sequence ID" value="RCX22614.1"/>
    <property type="molecule type" value="Genomic_DNA"/>
</dbReference>
<comment type="similarity">
    <text evidence="1">Belongs to the Mu gp47/PBSX XkdT family.</text>
</comment>
<dbReference type="Pfam" id="PF26078">
    <property type="entry name" value="Baseplate_J_M"/>
    <property type="match status" value="1"/>
</dbReference>
<dbReference type="Proteomes" id="UP000253090">
    <property type="component" value="Unassembled WGS sequence"/>
</dbReference>
<dbReference type="InterPro" id="IPR006949">
    <property type="entry name" value="Barrel_Baseplate_J-like"/>
</dbReference>
<dbReference type="AlphaFoldDB" id="A0A369BSN4"/>
<dbReference type="Pfam" id="PF04865">
    <property type="entry name" value="Baseplate_J"/>
    <property type="match status" value="1"/>
</dbReference>
<protein>
    <submittedName>
        <fullName evidence="5">Putative phage protein gp47/JayE</fullName>
    </submittedName>
</protein>